<evidence type="ECO:0000313" key="1">
    <source>
        <dbReference type="EMBL" id="QHS85315.1"/>
    </source>
</evidence>
<organism evidence="1">
    <name type="scientific">viral metagenome</name>
    <dbReference type="NCBI Taxonomy" id="1070528"/>
    <lineage>
        <taxon>unclassified sequences</taxon>
        <taxon>metagenomes</taxon>
        <taxon>organismal metagenomes</taxon>
    </lineage>
</organism>
<proteinExistence type="predicted"/>
<protein>
    <submittedName>
        <fullName evidence="1">Uncharacterized protein</fullName>
    </submittedName>
</protein>
<reference evidence="1" key="1">
    <citation type="journal article" date="2020" name="Nature">
        <title>Giant virus diversity and host interactions through global metagenomics.</title>
        <authorList>
            <person name="Schulz F."/>
            <person name="Roux S."/>
            <person name="Paez-Espino D."/>
            <person name="Jungbluth S."/>
            <person name="Walsh D.A."/>
            <person name="Denef V.J."/>
            <person name="McMahon K.D."/>
            <person name="Konstantinidis K.T."/>
            <person name="Eloe-Fadrosh E.A."/>
            <person name="Kyrpides N.C."/>
            <person name="Woyke T."/>
        </authorList>
    </citation>
    <scope>NUCLEOTIDE SEQUENCE</scope>
    <source>
        <strain evidence="1">GVMAG-M-3300009182-78</strain>
    </source>
</reference>
<name>A0A6C0AZD5_9ZZZZ</name>
<dbReference type="EMBL" id="MN739042">
    <property type="protein sequence ID" value="QHS85315.1"/>
    <property type="molecule type" value="Genomic_DNA"/>
</dbReference>
<accession>A0A6C0AZD5</accession>
<sequence length="102" mass="12018">MIMLVRYFFEKSDEGYQQYIAQWNEYDSRMIFLGIGLSETKQMTTLLEDIQNNPNKDILAIRFPDKEAVVNNDILKKLQLGEGITHADGVWYPNEIWIYNPL</sequence>
<dbReference type="AlphaFoldDB" id="A0A6C0AZD5"/>